<dbReference type="GO" id="GO:0010467">
    <property type="term" value="P:gene expression"/>
    <property type="evidence" value="ECO:0007669"/>
    <property type="project" value="UniProtKB-ARBA"/>
</dbReference>
<feature type="domain" description="Tr-type G" evidence="5">
    <location>
        <begin position="7"/>
        <end position="202"/>
    </location>
</feature>
<keyword evidence="4" id="KW-0378">Hydrolase</keyword>
<dbReference type="GO" id="GO:0005525">
    <property type="term" value="F:GTP binding"/>
    <property type="evidence" value="ECO:0007669"/>
    <property type="project" value="UniProtKB-UniRule"/>
</dbReference>
<accession>A0A174BZ55</accession>
<dbReference type="Gene3D" id="3.30.70.870">
    <property type="entry name" value="Elongation Factor G (Translational Gtpase), domain 3"/>
    <property type="match status" value="1"/>
</dbReference>
<keyword evidence="4" id="KW-0820">tRNA-binding</keyword>
<dbReference type="GeneID" id="42775283"/>
<dbReference type="GO" id="GO:0009409">
    <property type="term" value="P:response to cold"/>
    <property type="evidence" value="ECO:0007669"/>
    <property type="project" value="UniProtKB-ARBA"/>
</dbReference>
<dbReference type="InterPro" id="IPR009000">
    <property type="entry name" value="Transl_B-barrel_sf"/>
</dbReference>
<dbReference type="GO" id="GO:0005829">
    <property type="term" value="C:cytosol"/>
    <property type="evidence" value="ECO:0007669"/>
    <property type="project" value="TreeGrafter"/>
</dbReference>
<evidence type="ECO:0000256" key="4">
    <source>
        <dbReference type="HAMAP-Rule" id="MF_00849"/>
    </source>
</evidence>
<keyword evidence="7" id="KW-1185">Reference proteome</keyword>
<dbReference type="PANTHER" id="PTHR42908">
    <property type="entry name" value="TRANSLATION ELONGATION FACTOR-RELATED"/>
    <property type="match status" value="1"/>
</dbReference>
<keyword evidence="2 4" id="KW-0342">GTP-binding</keyword>
<dbReference type="SUPFAM" id="SSF52540">
    <property type="entry name" value="P-loop containing nucleoside triphosphate hydrolases"/>
    <property type="match status" value="1"/>
</dbReference>
<dbReference type="PANTHER" id="PTHR42908:SF8">
    <property type="entry name" value="TR-TYPE G DOMAIN-CONTAINING PROTEIN"/>
    <property type="match status" value="1"/>
</dbReference>
<dbReference type="RefSeq" id="WP_027097448.1">
    <property type="nucleotide sequence ID" value="NZ_CABHIH010000001.1"/>
</dbReference>
<dbReference type="GO" id="GO:0000049">
    <property type="term" value="F:tRNA binding"/>
    <property type="evidence" value="ECO:0007669"/>
    <property type="project" value="UniProtKB-KW"/>
</dbReference>
<dbReference type="Gene3D" id="2.40.30.10">
    <property type="entry name" value="Translation factors"/>
    <property type="match status" value="1"/>
</dbReference>
<evidence type="ECO:0000256" key="1">
    <source>
        <dbReference type="ARBA" id="ARBA00022741"/>
    </source>
</evidence>
<dbReference type="HAMAP" id="MF_00849">
    <property type="entry name" value="BipA"/>
    <property type="match status" value="1"/>
</dbReference>
<dbReference type="InterPro" id="IPR047042">
    <property type="entry name" value="BipA_II"/>
</dbReference>
<dbReference type="CDD" id="cd01891">
    <property type="entry name" value="TypA_BipA"/>
    <property type="match status" value="1"/>
</dbReference>
<dbReference type="GO" id="GO:1990904">
    <property type="term" value="C:ribonucleoprotein complex"/>
    <property type="evidence" value="ECO:0007669"/>
    <property type="project" value="TreeGrafter"/>
</dbReference>
<keyword evidence="4" id="KW-0694">RNA-binding</keyword>
<comment type="function">
    <text evidence="4">A 50S ribosomal subunit assembly protein with GTPase activity, required for 50S subunit assembly at low temperatures, may also play a role in translation. Binds GTP and analogs. Binds the 70S ribosome between the 30S and 50S subunits, in a similar position as ribosome-bound EF-G; it contacts a number of ribosomal proteins, both rRNAs and the A-site tRNA.</text>
</comment>
<dbReference type="OrthoDB" id="9801591at2"/>
<dbReference type="Pfam" id="PF03144">
    <property type="entry name" value="GTP_EFTU_D2"/>
    <property type="match status" value="1"/>
</dbReference>
<dbReference type="PROSITE" id="PS51722">
    <property type="entry name" value="G_TR_2"/>
    <property type="match status" value="1"/>
</dbReference>
<dbReference type="AlphaFoldDB" id="A0A174BZ55"/>
<dbReference type="InterPro" id="IPR031157">
    <property type="entry name" value="G_TR_CS"/>
</dbReference>
<gene>
    <name evidence="4" type="primary">bipA</name>
    <name evidence="6" type="ORF">CP373A1_06705</name>
</gene>
<dbReference type="EMBL" id="MAPZ01000016">
    <property type="protein sequence ID" value="OBY11180.1"/>
    <property type="molecule type" value="Genomic_DNA"/>
</dbReference>
<dbReference type="InterPro" id="IPR047041">
    <property type="entry name" value="BipA_GTP-bd_dom"/>
</dbReference>
<dbReference type="Pfam" id="PF00009">
    <property type="entry name" value="GTP_EFTU"/>
    <property type="match status" value="1"/>
</dbReference>
<keyword evidence="4" id="KW-0699">rRNA-binding</keyword>
<dbReference type="SUPFAM" id="SSF54980">
    <property type="entry name" value="EF-G C-terminal domain-like"/>
    <property type="match status" value="2"/>
</dbReference>
<dbReference type="InterPro" id="IPR027417">
    <property type="entry name" value="P-loop_NTPase"/>
</dbReference>
<keyword evidence="4" id="KW-0963">Cytoplasm</keyword>
<dbReference type="Pfam" id="PF00679">
    <property type="entry name" value="EFG_C"/>
    <property type="match status" value="1"/>
</dbReference>
<comment type="catalytic activity">
    <reaction evidence="3 4">
        <text>GTP + H2O = GDP + phosphate + H(+)</text>
        <dbReference type="Rhea" id="RHEA:19669"/>
        <dbReference type="ChEBI" id="CHEBI:15377"/>
        <dbReference type="ChEBI" id="CHEBI:15378"/>
        <dbReference type="ChEBI" id="CHEBI:37565"/>
        <dbReference type="ChEBI" id="CHEBI:43474"/>
        <dbReference type="ChEBI" id="CHEBI:58189"/>
    </reaction>
</comment>
<dbReference type="SUPFAM" id="SSF50447">
    <property type="entry name" value="Translation proteins"/>
    <property type="match status" value="1"/>
</dbReference>
<keyword evidence="4" id="KW-0690">Ribosome biogenesis</keyword>
<feature type="binding site" evidence="4">
    <location>
        <begin position="132"/>
        <end position="135"/>
    </location>
    <ligand>
        <name>GTP</name>
        <dbReference type="ChEBI" id="CHEBI:37565"/>
    </ligand>
</feature>
<dbReference type="GO" id="GO:0043022">
    <property type="term" value="F:ribosome binding"/>
    <property type="evidence" value="ECO:0007669"/>
    <property type="project" value="UniProtKB-UniRule"/>
</dbReference>
<dbReference type="Gene3D" id="3.40.50.300">
    <property type="entry name" value="P-loop containing nucleotide triphosphate hydrolases"/>
    <property type="match status" value="1"/>
</dbReference>
<dbReference type="FunFam" id="3.30.70.870:FF:000003">
    <property type="entry name" value="GTP-binding protein TypA"/>
    <property type="match status" value="1"/>
</dbReference>
<dbReference type="Gene3D" id="3.30.70.240">
    <property type="match status" value="1"/>
</dbReference>
<dbReference type="InterPro" id="IPR035647">
    <property type="entry name" value="EFG_III/V"/>
</dbReference>
<dbReference type="CDD" id="cd03710">
    <property type="entry name" value="BipA_TypA_C"/>
    <property type="match status" value="1"/>
</dbReference>
<dbReference type="Proteomes" id="UP000092714">
    <property type="component" value="Unassembled WGS sequence"/>
</dbReference>
<proteinExistence type="inferred from homology"/>
<comment type="subunit">
    <text evidence="4">Monomer.</text>
</comment>
<comment type="subcellular location">
    <subcellularLocation>
        <location evidence="4">Cytoplasm</location>
    </subcellularLocation>
    <text evidence="4">Binds to ribosomes.</text>
</comment>
<dbReference type="SMART" id="SM00838">
    <property type="entry name" value="EFG_C"/>
    <property type="match status" value="1"/>
</dbReference>
<dbReference type="InterPro" id="IPR035651">
    <property type="entry name" value="BipA_V"/>
</dbReference>
<dbReference type="GO" id="GO:0000027">
    <property type="term" value="P:ribosomal large subunit assembly"/>
    <property type="evidence" value="ECO:0007669"/>
    <property type="project" value="UniProtKB-UniRule"/>
</dbReference>
<dbReference type="GO" id="GO:0003924">
    <property type="term" value="F:GTPase activity"/>
    <property type="evidence" value="ECO:0007669"/>
    <property type="project" value="UniProtKB-UniRule"/>
</dbReference>
<dbReference type="Pfam" id="PF21018">
    <property type="entry name" value="BipA_C"/>
    <property type="match status" value="1"/>
</dbReference>
<name>A0A174BZ55_9CLOT</name>
<dbReference type="PROSITE" id="PS00301">
    <property type="entry name" value="G_TR_1"/>
    <property type="match status" value="1"/>
</dbReference>
<dbReference type="NCBIfam" id="TIGR00231">
    <property type="entry name" value="small_GTP"/>
    <property type="match status" value="1"/>
</dbReference>
<dbReference type="InterPro" id="IPR006298">
    <property type="entry name" value="BipA"/>
</dbReference>
<dbReference type="InterPro" id="IPR048876">
    <property type="entry name" value="BipA_C"/>
</dbReference>
<dbReference type="FunFam" id="3.40.50.300:FF:000055">
    <property type="entry name" value="GTP-binding protein TypA"/>
    <property type="match status" value="1"/>
</dbReference>
<dbReference type="PRINTS" id="PR00315">
    <property type="entry name" value="ELONGATNFCT"/>
</dbReference>
<dbReference type="InterPro" id="IPR000795">
    <property type="entry name" value="T_Tr_GTP-bd_dom"/>
</dbReference>
<dbReference type="EC" id="3.6.5.-" evidence="4"/>
<dbReference type="InterPro" id="IPR042116">
    <property type="entry name" value="TypA/BipA_C"/>
</dbReference>
<dbReference type="NCBIfam" id="TIGR01394">
    <property type="entry name" value="TypA_BipA"/>
    <property type="match status" value="1"/>
</dbReference>
<organism evidence="6 7">
    <name type="scientific">Clostridium paraputrificum</name>
    <dbReference type="NCBI Taxonomy" id="29363"/>
    <lineage>
        <taxon>Bacteria</taxon>
        <taxon>Bacillati</taxon>
        <taxon>Bacillota</taxon>
        <taxon>Clostridia</taxon>
        <taxon>Eubacteriales</taxon>
        <taxon>Clostridiaceae</taxon>
        <taxon>Clostridium</taxon>
    </lineage>
</organism>
<evidence type="ECO:0000259" key="5">
    <source>
        <dbReference type="PROSITE" id="PS51722"/>
    </source>
</evidence>
<evidence type="ECO:0000256" key="3">
    <source>
        <dbReference type="ARBA" id="ARBA00048548"/>
    </source>
</evidence>
<dbReference type="FunFam" id="2.40.50.250:FF:000001">
    <property type="entry name" value="GTP-binding protein TypA"/>
    <property type="match status" value="1"/>
</dbReference>
<dbReference type="Gene3D" id="2.40.50.250">
    <property type="entry name" value="bipa protein"/>
    <property type="match status" value="1"/>
</dbReference>
<dbReference type="InterPro" id="IPR000640">
    <property type="entry name" value="EFG_V-like"/>
</dbReference>
<protein>
    <recommendedName>
        <fullName evidence="4">Large ribosomal subunit assembly factor BipA</fullName>
        <ecNumber evidence="4">3.6.5.-</ecNumber>
    </recommendedName>
    <alternativeName>
        <fullName evidence="4">GTP-binding protein BipA</fullName>
    </alternativeName>
</protein>
<dbReference type="CDD" id="cd16263">
    <property type="entry name" value="BipA_III"/>
    <property type="match status" value="1"/>
</dbReference>
<dbReference type="CDD" id="cd03691">
    <property type="entry name" value="BipA_TypA_II"/>
    <property type="match status" value="1"/>
</dbReference>
<evidence type="ECO:0000313" key="7">
    <source>
        <dbReference type="Proteomes" id="UP000092714"/>
    </source>
</evidence>
<dbReference type="eggNOG" id="COG1217">
    <property type="taxonomic scope" value="Bacteria"/>
</dbReference>
<dbReference type="GO" id="GO:0019843">
    <property type="term" value="F:rRNA binding"/>
    <property type="evidence" value="ECO:0007669"/>
    <property type="project" value="UniProtKB-KW"/>
</dbReference>
<feature type="binding site" evidence="4">
    <location>
        <begin position="19"/>
        <end position="24"/>
    </location>
    <ligand>
        <name>GTP</name>
        <dbReference type="ChEBI" id="CHEBI:37565"/>
    </ligand>
</feature>
<evidence type="ECO:0000256" key="2">
    <source>
        <dbReference type="ARBA" id="ARBA00023134"/>
    </source>
</evidence>
<evidence type="ECO:0000313" key="6">
    <source>
        <dbReference type="EMBL" id="OBY11180.1"/>
    </source>
</evidence>
<comment type="similarity">
    <text evidence="4">Belongs to the TRAFAC class translation factor GTPase superfamily. Classic translation factor GTPase family. BipA subfamily.</text>
</comment>
<dbReference type="InterPro" id="IPR004161">
    <property type="entry name" value="EFTu-like_2"/>
</dbReference>
<reference evidence="6 7" key="1">
    <citation type="submission" date="2016-06" db="EMBL/GenBank/DDBJ databases">
        <authorList>
            <person name="Kjaerup R.B."/>
            <person name="Dalgaard T.S."/>
            <person name="Juul-Madsen H.R."/>
        </authorList>
    </citation>
    <scope>NUCLEOTIDE SEQUENCE [LARGE SCALE GENOMIC DNA]</scope>
    <source>
        <strain evidence="6 7">373-A1</strain>
    </source>
</reference>
<keyword evidence="1 4" id="KW-0547">Nucleotide-binding</keyword>
<dbReference type="InterPro" id="IPR005225">
    <property type="entry name" value="Small_GTP-bd"/>
</dbReference>
<sequence length="608" mass="67871">MELNKREDIRNIAIIAHVDHGKTTLVDALLRQSNVFRTNEKVEERVMDSNDLEKERGITILSKNTAVMHEGVKINIVDTPGHADFGGEVERVLKMVDSVLLVVDSYEGPMPQTKFVLKKALELELKPIVVINKIDKPDARPEEVIDEVFDLFVELGANDEQLDFPIIYASARNGFARYNVEDTNEDMQPLFETIIKHVAPPEGYLDAPFQMLVTTLDSNVFVGKIALGKIHRGKVKKNQNVALVSNDGTTKNYKVTNLFVYNGLKREETEEAGFGDIVAISGVTDANIGETIADAENPEALPFVHIDEPTLSMNFMVNDSPFAGQEGEFVTSRHLRDRLMKELETNVSLRVREITPDCFEVSGRGELHLSILIETMRREGYEFQVSKANVIYKEENGKKLEPMEYLTIDVPEEFMGPVMEKLGPRKAEMVNMTSAVNGYSRLEFVVPARGLIGFRNEFMTDTKGNGIMNHVFEGYGPYKGDIPSRSRGSIVAFETGDAIAYGLFNAQDKGQLFIGAGVPVYQGMVVGVCGRAEDLDINVCKGKKLTNTRASGSDDAVKLVPPVVMSLENCLEFINNDELVEVTPQNIRMRKTVLDSGERRRLISRNKK</sequence>
<dbReference type="FunFam" id="2.40.30.10:FF:000016">
    <property type="entry name" value="GTP-binding protein TypA"/>
    <property type="match status" value="1"/>
</dbReference>
<dbReference type="FunFam" id="3.30.70.240:FF:000002">
    <property type="entry name" value="GTP-binding protein TypA"/>
    <property type="match status" value="1"/>
</dbReference>
<dbReference type="InterPro" id="IPR047043">
    <property type="entry name" value="BipA_III"/>
</dbReference>
<comment type="caution">
    <text evidence="6">The sequence shown here is derived from an EMBL/GenBank/DDBJ whole genome shotgun (WGS) entry which is preliminary data.</text>
</comment>